<dbReference type="PROSITE" id="PS51335">
    <property type="entry name" value="ELMO"/>
    <property type="match status" value="1"/>
</dbReference>
<feature type="compositionally biased region" description="Basic and acidic residues" evidence="1">
    <location>
        <begin position="34"/>
        <end position="51"/>
    </location>
</feature>
<evidence type="ECO:0000313" key="4">
    <source>
        <dbReference type="Proteomes" id="UP001314263"/>
    </source>
</evidence>
<evidence type="ECO:0000313" key="3">
    <source>
        <dbReference type="EMBL" id="CAK0779165.1"/>
    </source>
</evidence>
<dbReference type="InterPro" id="IPR050868">
    <property type="entry name" value="ELMO_domain-containing"/>
</dbReference>
<dbReference type="AlphaFoldDB" id="A0AAV1I6H8"/>
<feature type="region of interest" description="Disordered" evidence="1">
    <location>
        <begin position="1"/>
        <end position="52"/>
    </location>
</feature>
<evidence type="ECO:0000259" key="2">
    <source>
        <dbReference type="PROSITE" id="PS51335"/>
    </source>
</evidence>
<dbReference type="PANTHER" id="PTHR12771:SF56">
    <property type="entry name" value="CED-12"/>
    <property type="match status" value="1"/>
</dbReference>
<keyword evidence="4" id="KW-1185">Reference proteome</keyword>
<evidence type="ECO:0000256" key="1">
    <source>
        <dbReference type="SAM" id="MobiDB-lite"/>
    </source>
</evidence>
<feature type="domain" description="ELMO" evidence="2">
    <location>
        <begin position="128"/>
        <end position="298"/>
    </location>
</feature>
<dbReference type="EMBL" id="CAUYUE010000005">
    <property type="protein sequence ID" value="CAK0779165.1"/>
    <property type="molecule type" value="Genomic_DNA"/>
</dbReference>
<comment type="caution">
    <text evidence="3">The sequence shown here is derived from an EMBL/GenBank/DDBJ whole genome shotgun (WGS) entry which is preliminary data.</text>
</comment>
<reference evidence="3 4" key="1">
    <citation type="submission" date="2023-10" db="EMBL/GenBank/DDBJ databases">
        <authorList>
            <person name="Maclean D."/>
            <person name="Macfadyen A."/>
        </authorList>
    </citation>
    <scope>NUCLEOTIDE SEQUENCE [LARGE SCALE GENOMIC DNA]</scope>
</reference>
<name>A0AAV1I6H8_9CHLO</name>
<dbReference type="Pfam" id="PF04727">
    <property type="entry name" value="ELMO_CED12"/>
    <property type="match status" value="1"/>
</dbReference>
<accession>A0AAV1I6H8</accession>
<dbReference type="InterPro" id="IPR006816">
    <property type="entry name" value="ELMO_dom"/>
</dbReference>
<protein>
    <recommendedName>
        <fullName evidence="2">ELMO domain-containing protein</fullName>
    </recommendedName>
</protein>
<sequence>MEGTVRRRKGQESDSGEMEEPLLGYAAGSASSSDSHHRSWGEQGGSRHEGSRALVPRSINRVDWEELWRVLWGGCRDSLAGILATLGSCLAPLLPFTFRPRQLTALQEERLQDLRERCRVLFDASKPQHMEALQRLWGVAFPGHAWEGLQADRWMDMGWQRNDPSSDFRGAGLIALQNHLFMAQEQPALFRRLLRKTEGERSEWEYPFAVAGINLTFMLQEVVGLRDRRVGTLVTDRLPASAPGQAFLQLLPQTAHAFEQVYCMAFQVLDREWLAVRASYMDFPGVMKKAERSMERALSSQPESLQQLQRLLEVT</sequence>
<proteinExistence type="predicted"/>
<dbReference type="Proteomes" id="UP001314263">
    <property type="component" value="Unassembled WGS sequence"/>
</dbReference>
<gene>
    <name evidence="3" type="ORF">CVIRNUC_004709</name>
</gene>
<organism evidence="3 4">
    <name type="scientific">Coccomyxa viridis</name>
    <dbReference type="NCBI Taxonomy" id="1274662"/>
    <lineage>
        <taxon>Eukaryota</taxon>
        <taxon>Viridiplantae</taxon>
        <taxon>Chlorophyta</taxon>
        <taxon>core chlorophytes</taxon>
        <taxon>Trebouxiophyceae</taxon>
        <taxon>Trebouxiophyceae incertae sedis</taxon>
        <taxon>Coccomyxaceae</taxon>
        <taxon>Coccomyxa</taxon>
    </lineage>
</organism>
<dbReference type="PANTHER" id="PTHR12771">
    <property type="entry name" value="ENGULFMENT AND CELL MOTILITY"/>
    <property type="match status" value="1"/>
</dbReference>